<evidence type="ECO:0000313" key="3">
    <source>
        <dbReference type="Proteomes" id="UP001501510"/>
    </source>
</evidence>
<comment type="caution">
    <text evidence="2">The sequence shown here is derived from an EMBL/GenBank/DDBJ whole genome shotgun (WGS) entry which is preliminary data.</text>
</comment>
<evidence type="ECO:0000313" key="2">
    <source>
        <dbReference type="EMBL" id="GAA0746179.1"/>
    </source>
</evidence>
<proteinExistence type="predicted"/>
<sequence length="133" mass="15897">MNNNMNRLYYCPVNNVWLNSARMSNQPMNPYFMCPCMYSYNNVPMNRSNPREEPEEYAEEYDYDDNFNEDEWKTPENEIDNQASMPSYERMNSSRNGTEGHPEYNLDDNKNSDKNCFMKGINIERVNIKEILD</sequence>
<reference evidence="2 3" key="1">
    <citation type="journal article" date="2019" name="Int. J. Syst. Evol. Microbiol.">
        <title>The Global Catalogue of Microorganisms (GCM) 10K type strain sequencing project: providing services to taxonomists for standard genome sequencing and annotation.</title>
        <authorList>
            <consortium name="The Broad Institute Genomics Platform"/>
            <consortium name="The Broad Institute Genome Sequencing Center for Infectious Disease"/>
            <person name="Wu L."/>
            <person name="Ma J."/>
        </authorList>
    </citation>
    <scope>NUCLEOTIDE SEQUENCE [LARGE SCALE GENOMIC DNA]</scope>
    <source>
        <strain evidence="2 3">JCM 1407</strain>
    </source>
</reference>
<evidence type="ECO:0000256" key="1">
    <source>
        <dbReference type="SAM" id="MobiDB-lite"/>
    </source>
</evidence>
<feature type="compositionally biased region" description="Basic and acidic residues" evidence="1">
    <location>
        <begin position="98"/>
        <end position="111"/>
    </location>
</feature>
<protein>
    <submittedName>
        <fullName evidence="2">Uncharacterized protein</fullName>
    </submittedName>
</protein>
<organism evidence="2 3">
    <name type="scientific">Clostridium oceanicum</name>
    <dbReference type="NCBI Taxonomy" id="1543"/>
    <lineage>
        <taxon>Bacteria</taxon>
        <taxon>Bacillati</taxon>
        <taxon>Bacillota</taxon>
        <taxon>Clostridia</taxon>
        <taxon>Eubacteriales</taxon>
        <taxon>Clostridiaceae</taxon>
        <taxon>Clostridium</taxon>
    </lineage>
</organism>
<keyword evidence="3" id="KW-1185">Reference proteome</keyword>
<gene>
    <name evidence="2" type="ORF">GCM10008906_33480</name>
</gene>
<feature type="compositionally biased region" description="Polar residues" evidence="1">
    <location>
        <begin position="80"/>
        <end position="97"/>
    </location>
</feature>
<dbReference type="Proteomes" id="UP001501510">
    <property type="component" value="Unassembled WGS sequence"/>
</dbReference>
<dbReference type="RefSeq" id="WP_343763498.1">
    <property type="nucleotide sequence ID" value="NZ_BAAACG010000019.1"/>
</dbReference>
<feature type="region of interest" description="Disordered" evidence="1">
    <location>
        <begin position="67"/>
        <end position="111"/>
    </location>
</feature>
<accession>A0ABN1JT34</accession>
<dbReference type="EMBL" id="BAAACG010000019">
    <property type="protein sequence ID" value="GAA0746179.1"/>
    <property type="molecule type" value="Genomic_DNA"/>
</dbReference>
<name>A0ABN1JT34_9CLOT</name>